<dbReference type="Proteomes" id="UP001157915">
    <property type="component" value="Unassembled WGS sequence"/>
</dbReference>
<protein>
    <submittedName>
        <fullName evidence="1">Uncharacterized protein</fullName>
    </submittedName>
</protein>
<keyword evidence="2" id="KW-1185">Reference proteome</keyword>
<reference evidence="1 2" key="1">
    <citation type="submission" date="2017-05" db="EMBL/GenBank/DDBJ databases">
        <authorList>
            <person name="Varghese N."/>
            <person name="Submissions S."/>
        </authorList>
    </citation>
    <scope>NUCLEOTIDE SEQUENCE [LARGE SCALE GENOMIC DNA]</scope>
    <source>
        <strain evidence="1 2">DSM 15360</strain>
    </source>
</reference>
<evidence type="ECO:0000313" key="2">
    <source>
        <dbReference type="Proteomes" id="UP001157915"/>
    </source>
</evidence>
<comment type="caution">
    <text evidence="1">The sequence shown here is derived from an EMBL/GenBank/DDBJ whole genome shotgun (WGS) entry which is preliminary data.</text>
</comment>
<organism evidence="1 2">
    <name type="scientific">Algoriphagus winogradskyi</name>
    <dbReference type="NCBI Taxonomy" id="237017"/>
    <lineage>
        <taxon>Bacteria</taxon>
        <taxon>Pseudomonadati</taxon>
        <taxon>Bacteroidota</taxon>
        <taxon>Cytophagia</taxon>
        <taxon>Cytophagales</taxon>
        <taxon>Cyclobacteriaceae</taxon>
        <taxon>Algoriphagus</taxon>
    </lineage>
</organism>
<dbReference type="EMBL" id="FXUA01000002">
    <property type="protein sequence ID" value="SMP17709.1"/>
    <property type="molecule type" value="Genomic_DNA"/>
</dbReference>
<gene>
    <name evidence="1" type="ORF">SAMN06265367_102798</name>
</gene>
<name>A0ABY1NTG0_9BACT</name>
<proteinExistence type="predicted"/>
<sequence>MPVALDSLLIWSEDRCDLNYNFEQIPDCFSPFTGRKADIHYVILSEENKLEINFI</sequence>
<accession>A0ABY1NTG0</accession>
<evidence type="ECO:0000313" key="1">
    <source>
        <dbReference type="EMBL" id="SMP17709.1"/>
    </source>
</evidence>